<keyword evidence="3" id="KW-0804">Transcription</keyword>
<keyword evidence="4" id="KW-0539">Nucleus</keyword>
<feature type="domain" description="HTH myb-type" evidence="7">
    <location>
        <begin position="993"/>
        <end position="1047"/>
    </location>
</feature>
<dbReference type="Pfam" id="PF00249">
    <property type="entry name" value="Myb_DNA-binding"/>
    <property type="match status" value="1"/>
</dbReference>
<evidence type="ECO:0000313" key="8">
    <source>
        <dbReference type="EMBL" id="KAF9145727.1"/>
    </source>
</evidence>
<feature type="region of interest" description="Disordered" evidence="5">
    <location>
        <begin position="912"/>
        <end position="945"/>
    </location>
</feature>
<evidence type="ECO:0000259" key="6">
    <source>
        <dbReference type="PROSITE" id="PS50090"/>
    </source>
</evidence>
<sequence length="1061" mass="118550">MLITTFEQTKLQDVILLQGLIQLVEYASSRYLVDDDLVTIATVLSKELQVTQKDPSDHLLLLTLFLSRVMDEMVTGKVNDLNRDLRLLANASAAGWFERERRPLPQREVLIVYSLSLLSPFSALLKPLADMTRTSRGGSQADTDDQSRGQKSHPTTRPKGQKSVLSTCLPDEEWVTLPPYQTRSRSRNHLQDSRAAQRPSLSGSQSRYNSPRLAKRNISCRGQRNEVPQEIRPRRANELHDSGFDINDAEEDVSLHQNNITQYLDSPSRLQKKTQSNRRAEWLNAESATKPSQVRSQKRRKVEVLSSPSRVYGYYQPAKESDLSSDSESSDHQGDLSEDEALSSTTCKSSSDVLSNFSFSFSSSDFGDIDDGQSVSASKSSTTRLGPIPSRAVKPRALLIAATAIAAATTTRLSTKPATNQAARLVASTNATTANTTPTLKKGDFGNPSRLLTTKRAVLAPSTTTSSQYQPVAFKVAPLPPTPTTASVRSRSRPPRQVRLKTGRWTKPEDTALYQGVVEYLAQFGLEPKPPAQFPLRESVKKEGEEKEEEESNKHEHEHKDVAKKLQSTSERMVKEGHRQVEYEPAMWRASTAELQMSERHRISNNNAFASESDPVRDRENDIRLFDELVDVSRNNIQADDGSDGSLYLDPRVGQHTFVPAPFHVSSPIESACVSVNMDGGLATESGFVNGHVDLILRDSPHTRLETGVSSINNLQEIAFDPLDQHAPVPDTCNHINNIYLQQHQHQQGPQPQQQYYQHFRDMNHAHPDQHHHIQQHHWPTLHQHYHQYHQHHYQQQHDHQQWQQQQGSLVPPAIFNETQHGFLPHWSEAMSAHSSRAVDVWLAPMNGEGLRDSELRTFTRADLPMSTPILKNVGIDPTASSNNRITTVAAEQAALEMALFEDVFPNTTISTTTTTASPSPSTPTTTLNTLNLTTTSSTSTSSASSSRYKTHASYALAISRRLQNCPWSQIAALTVPGRTGVQAQARWSEALDPQVKKGPWSEEEDALLLEGVERSDKCWIWIADSIEGRTQRQCRTRWVQLTINAERKAALAALEGVIQF</sequence>
<dbReference type="InterPro" id="IPR017930">
    <property type="entry name" value="Myb_dom"/>
</dbReference>
<dbReference type="PROSITE" id="PS50090">
    <property type="entry name" value="MYB_LIKE"/>
    <property type="match status" value="1"/>
</dbReference>
<feature type="compositionally biased region" description="Basic and acidic residues" evidence="5">
    <location>
        <begin position="552"/>
        <end position="564"/>
    </location>
</feature>
<feature type="domain" description="Myb-like" evidence="6">
    <location>
        <begin position="993"/>
        <end position="1043"/>
    </location>
</feature>
<feature type="compositionally biased region" description="Polar residues" evidence="5">
    <location>
        <begin position="286"/>
        <end position="295"/>
    </location>
</feature>
<evidence type="ECO:0000313" key="9">
    <source>
        <dbReference type="Proteomes" id="UP000748756"/>
    </source>
</evidence>
<feature type="compositionally biased region" description="Basic residues" evidence="5">
    <location>
        <begin position="150"/>
        <end position="160"/>
    </location>
</feature>
<evidence type="ECO:0000256" key="1">
    <source>
        <dbReference type="ARBA" id="ARBA00023015"/>
    </source>
</evidence>
<feature type="region of interest" description="Disordered" evidence="5">
    <location>
        <begin position="315"/>
        <end position="343"/>
    </location>
</feature>
<proteinExistence type="predicted"/>
<dbReference type="SUPFAM" id="SSF46689">
    <property type="entry name" value="Homeodomain-like"/>
    <property type="match status" value="1"/>
</dbReference>
<feature type="compositionally biased region" description="Basic and acidic residues" evidence="5">
    <location>
        <begin position="223"/>
        <end position="238"/>
    </location>
</feature>
<dbReference type="EMBL" id="JAAAUQ010000940">
    <property type="protein sequence ID" value="KAF9145727.1"/>
    <property type="molecule type" value="Genomic_DNA"/>
</dbReference>
<feature type="region of interest" description="Disordered" evidence="5">
    <location>
        <begin position="478"/>
        <end position="497"/>
    </location>
</feature>
<accession>A0A9P5V7X6</accession>
<evidence type="ECO:0000256" key="3">
    <source>
        <dbReference type="ARBA" id="ARBA00023163"/>
    </source>
</evidence>
<keyword evidence="1" id="KW-0805">Transcription regulation</keyword>
<comment type="caution">
    <text evidence="8">The sequence shown here is derived from an EMBL/GenBank/DDBJ whole genome shotgun (WGS) entry which is preliminary data.</text>
</comment>
<dbReference type="InterPro" id="IPR051575">
    <property type="entry name" value="Myb-like_DNA-bd"/>
</dbReference>
<name>A0A9P5V7X6_9FUNG</name>
<evidence type="ECO:0000256" key="4">
    <source>
        <dbReference type="ARBA" id="ARBA00023242"/>
    </source>
</evidence>
<dbReference type="GO" id="GO:0042796">
    <property type="term" value="P:snRNA transcription by RNA polymerase III"/>
    <property type="evidence" value="ECO:0007669"/>
    <property type="project" value="TreeGrafter"/>
</dbReference>
<dbReference type="Proteomes" id="UP000748756">
    <property type="component" value="Unassembled WGS sequence"/>
</dbReference>
<feature type="region of interest" description="Disordered" evidence="5">
    <location>
        <begin position="132"/>
        <end position="167"/>
    </location>
</feature>
<dbReference type="GO" id="GO:0019185">
    <property type="term" value="C:snRNA-activating protein complex"/>
    <property type="evidence" value="ECO:0007669"/>
    <property type="project" value="TreeGrafter"/>
</dbReference>
<feature type="compositionally biased region" description="Polar residues" evidence="5">
    <location>
        <begin position="132"/>
        <end position="141"/>
    </location>
</feature>
<dbReference type="InterPro" id="IPR009057">
    <property type="entry name" value="Homeodomain-like_sf"/>
</dbReference>
<evidence type="ECO:0000256" key="2">
    <source>
        <dbReference type="ARBA" id="ARBA00023125"/>
    </source>
</evidence>
<dbReference type="PROSITE" id="PS51294">
    <property type="entry name" value="HTH_MYB"/>
    <property type="match status" value="1"/>
</dbReference>
<dbReference type="SMART" id="SM00717">
    <property type="entry name" value="SANT"/>
    <property type="match status" value="1"/>
</dbReference>
<reference evidence="8" key="1">
    <citation type="journal article" date="2020" name="Fungal Divers.">
        <title>Resolving the Mortierellaceae phylogeny through synthesis of multi-gene phylogenetics and phylogenomics.</title>
        <authorList>
            <person name="Vandepol N."/>
            <person name="Liber J."/>
            <person name="Desiro A."/>
            <person name="Na H."/>
            <person name="Kennedy M."/>
            <person name="Barry K."/>
            <person name="Grigoriev I.V."/>
            <person name="Miller A.N."/>
            <person name="O'Donnell K."/>
            <person name="Stajich J.E."/>
            <person name="Bonito G."/>
        </authorList>
    </citation>
    <scope>NUCLEOTIDE SEQUENCE</scope>
    <source>
        <strain evidence="8">NRRL 6426</strain>
    </source>
</reference>
<evidence type="ECO:0000259" key="7">
    <source>
        <dbReference type="PROSITE" id="PS51294"/>
    </source>
</evidence>
<dbReference type="GO" id="GO:0042795">
    <property type="term" value="P:snRNA transcription by RNA polymerase II"/>
    <property type="evidence" value="ECO:0007669"/>
    <property type="project" value="TreeGrafter"/>
</dbReference>
<feature type="region of interest" description="Disordered" evidence="5">
    <location>
        <begin position="284"/>
        <end position="303"/>
    </location>
</feature>
<dbReference type="OrthoDB" id="2143914at2759"/>
<keyword evidence="2" id="KW-0238">DNA-binding</keyword>
<dbReference type="CDD" id="cd00167">
    <property type="entry name" value="SANT"/>
    <property type="match status" value="1"/>
</dbReference>
<keyword evidence="9" id="KW-1185">Reference proteome</keyword>
<dbReference type="GO" id="GO:0000978">
    <property type="term" value="F:RNA polymerase II cis-regulatory region sequence-specific DNA binding"/>
    <property type="evidence" value="ECO:0007669"/>
    <property type="project" value="TreeGrafter"/>
</dbReference>
<evidence type="ECO:0000256" key="5">
    <source>
        <dbReference type="SAM" id="MobiDB-lite"/>
    </source>
</evidence>
<feature type="compositionally biased region" description="Polar residues" evidence="5">
    <location>
        <begin position="199"/>
        <end position="209"/>
    </location>
</feature>
<feature type="region of interest" description="Disordered" evidence="5">
    <location>
        <begin position="528"/>
        <end position="578"/>
    </location>
</feature>
<organism evidence="8 9">
    <name type="scientific">Linnemannia schmuckeri</name>
    <dbReference type="NCBI Taxonomy" id="64567"/>
    <lineage>
        <taxon>Eukaryota</taxon>
        <taxon>Fungi</taxon>
        <taxon>Fungi incertae sedis</taxon>
        <taxon>Mucoromycota</taxon>
        <taxon>Mortierellomycotina</taxon>
        <taxon>Mortierellomycetes</taxon>
        <taxon>Mortierellales</taxon>
        <taxon>Mortierellaceae</taxon>
        <taxon>Linnemannia</taxon>
    </lineage>
</organism>
<protein>
    <submittedName>
        <fullName evidence="8">Uncharacterized protein</fullName>
    </submittedName>
</protein>
<dbReference type="PANTHER" id="PTHR46621">
    <property type="entry name" value="SNRNA-ACTIVATING PROTEIN COMPLEX SUBUNIT 4"/>
    <property type="match status" value="1"/>
</dbReference>
<dbReference type="AlphaFoldDB" id="A0A9P5V7X6"/>
<dbReference type="Gene3D" id="1.10.10.60">
    <property type="entry name" value="Homeodomain-like"/>
    <property type="match status" value="1"/>
</dbReference>
<dbReference type="PANTHER" id="PTHR46621:SF1">
    <property type="entry name" value="SNRNA-ACTIVATING PROTEIN COMPLEX SUBUNIT 4"/>
    <property type="match status" value="1"/>
</dbReference>
<gene>
    <name evidence="8" type="ORF">BG015_011807</name>
</gene>
<feature type="region of interest" description="Disordered" evidence="5">
    <location>
        <begin position="179"/>
        <end position="238"/>
    </location>
</feature>
<dbReference type="GO" id="GO:0001006">
    <property type="term" value="F:RNA polymerase III type 3 promoter sequence-specific DNA binding"/>
    <property type="evidence" value="ECO:0007669"/>
    <property type="project" value="TreeGrafter"/>
</dbReference>
<dbReference type="InterPro" id="IPR001005">
    <property type="entry name" value="SANT/Myb"/>
</dbReference>